<evidence type="ECO:0000256" key="1">
    <source>
        <dbReference type="ARBA" id="ARBA00005290"/>
    </source>
</evidence>
<dbReference type="PANTHER" id="PTHR42708">
    <property type="entry name" value="ATP/GTP-BINDING PROTEIN-RELATED"/>
    <property type="match status" value="1"/>
</dbReference>
<comment type="similarity">
    <text evidence="1">Belongs to the GPN-loop GTPase family.</text>
</comment>
<dbReference type="Gene3D" id="3.40.50.300">
    <property type="entry name" value="P-loop containing nucleotide triphosphate hydrolases"/>
    <property type="match status" value="1"/>
</dbReference>
<dbReference type="InterPro" id="IPR004130">
    <property type="entry name" value="Gpn"/>
</dbReference>
<dbReference type="PANTHER" id="PTHR42708:SF1">
    <property type="entry name" value="GLIDING MOTILITY PROTEIN MGLA"/>
    <property type="match status" value="1"/>
</dbReference>
<dbReference type="GO" id="GO:0016787">
    <property type="term" value="F:hydrolase activity"/>
    <property type="evidence" value="ECO:0007669"/>
    <property type="project" value="UniProtKB-KW"/>
</dbReference>
<protein>
    <submittedName>
        <fullName evidence="6">ATP-binding protein</fullName>
    </submittedName>
</protein>
<dbReference type="GO" id="GO:0005525">
    <property type="term" value="F:GTP binding"/>
    <property type="evidence" value="ECO:0007669"/>
    <property type="project" value="UniProtKB-KW"/>
</dbReference>
<dbReference type="InterPro" id="IPR027417">
    <property type="entry name" value="P-loop_NTPase"/>
</dbReference>
<reference evidence="6 7" key="1">
    <citation type="submission" date="2017-06" db="EMBL/GenBank/DDBJ databases">
        <title>Streptomyces albireticuli Genome sequencing and assembly.</title>
        <authorList>
            <person name="Wang Y."/>
            <person name="Du B."/>
            <person name="Ding Y."/>
            <person name="Liu H."/>
            <person name="Hou Q."/>
            <person name="Liu K."/>
            <person name="Yao L."/>
            <person name="Wang C."/>
        </authorList>
    </citation>
    <scope>NUCLEOTIDE SEQUENCE [LARGE SCALE GENOMIC DNA]</scope>
    <source>
        <strain evidence="6 7">MDJK11</strain>
    </source>
</reference>
<feature type="compositionally biased region" description="Low complexity" evidence="5">
    <location>
        <begin position="58"/>
        <end position="71"/>
    </location>
</feature>
<evidence type="ECO:0000256" key="5">
    <source>
        <dbReference type="SAM" id="MobiDB-lite"/>
    </source>
</evidence>
<dbReference type="EMBL" id="CP021744">
    <property type="protein sequence ID" value="ARZ67888.1"/>
    <property type="molecule type" value="Genomic_DNA"/>
</dbReference>
<dbReference type="KEGG" id="salj:SMD11_2237"/>
<dbReference type="Pfam" id="PF03029">
    <property type="entry name" value="ATP_bind_1"/>
    <property type="match status" value="1"/>
</dbReference>
<dbReference type="CDD" id="cd00882">
    <property type="entry name" value="Ras_like_GTPase"/>
    <property type="match status" value="1"/>
</dbReference>
<keyword evidence="3" id="KW-0378">Hydrolase</keyword>
<dbReference type="SUPFAM" id="SSF52540">
    <property type="entry name" value="P-loop containing nucleoside triphosphate hydrolases"/>
    <property type="match status" value="1"/>
</dbReference>
<proteinExistence type="inferred from homology"/>
<feature type="compositionally biased region" description="Low complexity" evidence="5">
    <location>
        <begin position="88"/>
        <end position="107"/>
    </location>
</feature>
<keyword evidence="2" id="KW-0547">Nucleotide-binding</keyword>
<evidence type="ECO:0000256" key="3">
    <source>
        <dbReference type="ARBA" id="ARBA00022801"/>
    </source>
</evidence>
<feature type="region of interest" description="Disordered" evidence="5">
    <location>
        <begin position="1"/>
        <end position="107"/>
    </location>
</feature>
<name>A0A1Z2L0S4_9ACTN</name>
<gene>
    <name evidence="6" type="ORF">SMD11_2237</name>
</gene>
<feature type="compositionally biased region" description="Gly residues" evidence="5">
    <location>
        <begin position="72"/>
        <end position="86"/>
    </location>
</feature>
<evidence type="ECO:0000313" key="6">
    <source>
        <dbReference type="EMBL" id="ARZ67888.1"/>
    </source>
</evidence>
<organism evidence="6 7">
    <name type="scientific">Streptomyces albireticuli</name>
    <dbReference type="NCBI Taxonomy" id="1940"/>
    <lineage>
        <taxon>Bacteria</taxon>
        <taxon>Bacillati</taxon>
        <taxon>Actinomycetota</taxon>
        <taxon>Actinomycetes</taxon>
        <taxon>Kitasatosporales</taxon>
        <taxon>Streptomycetaceae</taxon>
        <taxon>Streptomyces</taxon>
    </lineage>
</organism>
<feature type="compositionally biased region" description="Low complexity" evidence="5">
    <location>
        <begin position="19"/>
        <end position="34"/>
    </location>
</feature>
<accession>A0A1Z2L0S4</accession>
<dbReference type="AlphaFoldDB" id="A0A1Z2L0S4"/>
<dbReference type="InterPro" id="IPR052705">
    <property type="entry name" value="Gliding_Motility_GTPase"/>
</dbReference>
<keyword evidence="4" id="KW-0342">GTP-binding</keyword>
<dbReference type="Proteomes" id="UP000195755">
    <property type="component" value="Chromosome"/>
</dbReference>
<feature type="compositionally biased region" description="Gly residues" evidence="5">
    <location>
        <begin position="35"/>
        <end position="57"/>
    </location>
</feature>
<evidence type="ECO:0000256" key="4">
    <source>
        <dbReference type="ARBA" id="ARBA00023134"/>
    </source>
</evidence>
<evidence type="ECO:0000313" key="7">
    <source>
        <dbReference type="Proteomes" id="UP000195755"/>
    </source>
</evidence>
<evidence type="ECO:0000256" key="2">
    <source>
        <dbReference type="ARBA" id="ARBA00022741"/>
    </source>
</evidence>
<dbReference type="GO" id="GO:0005524">
    <property type="term" value="F:ATP binding"/>
    <property type="evidence" value="ECO:0007669"/>
    <property type="project" value="UniProtKB-KW"/>
</dbReference>
<sequence>MDFTDSDPGDVRRGGGGASAAKGAGRAAGAEAGETAGGAGVRGDGSAGSGDAWGAGAGKAAKGAGDARAAHGGAGVKGPGDAGGGLVPRTGGAARARTPGAPGTAGAALAVREAPAPHPVERGWQTDRTRAPHATKIVVAGGFGVGKTTFVGSVSEITPLRTEAAMTAAAETLDDLTATPRKTTTTVAMDFGRITLDADLVLYLFGTPGQKRFWFMWDDLVRGAIGAVVMADTRRLAECFPALDYFETSGLPYIVALNHFEGSARHEPEAVREALALPRQVPLVTMDARQRIAVVDTLLILVGRALDATPG</sequence>
<keyword evidence="6" id="KW-0067">ATP-binding</keyword>